<evidence type="ECO:0000313" key="1">
    <source>
        <dbReference type="EMBL" id="TGG40738.1"/>
    </source>
</evidence>
<proteinExistence type="predicted"/>
<sequence>MDKVKRKRGRPPKKQRAIYQYSVRFNEAENARFEVLFLKSGIRYRSWYIKKQVLEGKAKIIHIDPVDTDFYIRLTNFYAQFAAIGRNYTQVVEDIRRKFGDRRAAIMLTPLAKATIELVKLSQAHKSMTEDFRTTVVDYHWNGNK</sequence>
<protein>
    <submittedName>
        <fullName evidence="1">MobA protein</fullName>
    </submittedName>
</protein>
<dbReference type="Proteomes" id="UP000297635">
    <property type="component" value="Unassembled WGS sequence"/>
</dbReference>
<dbReference type="Pfam" id="PF19514">
    <property type="entry name" value="MobC_2"/>
    <property type="match status" value="1"/>
</dbReference>
<accession>A0A4Z0VB01</accession>
<dbReference type="AlphaFoldDB" id="A0A4Z0VB01"/>
<reference evidence="1 2" key="1">
    <citation type="submission" date="2019-02" db="EMBL/GenBank/DDBJ databases">
        <title>Isolation and identification of novel species under the genus Muribaculum.</title>
        <authorList>
            <person name="Miyake S."/>
            <person name="Ding Y."/>
            <person name="Low A."/>
            <person name="Soh M."/>
            <person name="Seedorf H."/>
        </authorList>
    </citation>
    <scope>NUCLEOTIDE SEQUENCE [LARGE SCALE GENOMIC DNA]</scope>
    <source>
        <strain evidence="1 2">TLL-A3</strain>
    </source>
</reference>
<evidence type="ECO:0000313" key="2">
    <source>
        <dbReference type="Proteomes" id="UP000297635"/>
    </source>
</evidence>
<dbReference type="GeneID" id="82149870"/>
<gene>
    <name evidence="1" type="ORF">EZ315_08720</name>
</gene>
<dbReference type="EMBL" id="SJSA01000001">
    <property type="protein sequence ID" value="TGG40738.1"/>
    <property type="molecule type" value="Genomic_DNA"/>
</dbReference>
<comment type="caution">
    <text evidence="1">The sequence shown here is derived from an EMBL/GenBank/DDBJ whole genome shotgun (WGS) entry which is preliminary data.</text>
</comment>
<dbReference type="InterPro" id="IPR045788">
    <property type="entry name" value="MobC_2"/>
</dbReference>
<dbReference type="RefSeq" id="WP_135471714.1">
    <property type="nucleotide sequence ID" value="NZ_SJSA01000001.1"/>
</dbReference>
<organism evidence="1 2">
    <name type="scientific">Duncaniella freteri</name>
    <dbReference type="NCBI Taxonomy" id="2530391"/>
    <lineage>
        <taxon>Bacteria</taxon>
        <taxon>Pseudomonadati</taxon>
        <taxon>Bacteroidota</taxon>
        <taxon>Bacteroidia</taxon>
        <taxon>Bacteroidales</taxon>
        <taxon>Muribaculaceae</taxon>
        <taxon>Duncaniella</taxon>
    </lineage>
</organism>
<name>A0A4Z0VB01_9BACT</name>
<keyword evidence="2" id="KW-1185">Reference proteome</keyword>